<dbReference type="Proteomes" id="UP000244336">
    <property type="component" value="Chromosome 9"/>
</dbReference>
<accession>A0A2T7C0K8</accession>
<dbReference type="InterPro" id="IPR036047">
    <property type="entry name" value="F-box-like_dom_sf"/>
</dbReference>
<dbReference type="SUPFAM" id="SSF81383">
    <property type="entry name" value="F-box domain"/>
    <property type="match status" value="1"/>
</dbReference>
<evidence type="ECO:0000313" key="3">
    <source>
        <dbReference type="Proteomes" id="UP000244336"/>
    </source>
</evidence>
<dbReference type="EMBL" id="CM009757">
    <property type="protein sequence ID" value="PUZ36866.1"/>
    <property type="molecule type" value="Genomic_DNA"/>
</dbReference>
<protein>
    <recommendedName>
        <fullName evidence="4">F-box domain-containing protein</fullName>
    </recommendedName>
</protein>
<dbReference type="PANTHER" id="PTHR34709">
    <property type="entry name" value="OS10G0396666 PROTEIN"/>
    <property type="match status" value="1"/>
</dbReference>
<evidence type="ECO:0000256" key="1">
    <source>
        <dbReference type="SAM" id="MobiDB-lite"/>
    </source>
</evidence>
<name>A0A2T7C0K8_9POAL</name>
<dbReference type="PANTHER" id="PTHR34709:SF75">
    <property type="entry name" value="FBD DOMAIN-CONTAINING PROTEIN"/>
    <property type="match status" value="1"/>
</dbReference>
<keyword evidence="3" id="KW-1185">Reference proteome</keyword>
<dbReference type="InterPro" id="IPR055312">
    <property type="entry name" value="FBL15-like"/>
</dbReference>
<dbReference type="AlphaFoldDB" id="A0A2T7C0K8"/>
<evidence type="ECO:0008006" key="4">
    <source>
        <dbReference type="Google" id="ProtNLM"/>
    </source>
</evidence>
<evidence type="ECO:0000313" key="2">
    <source>
        <dbReference type="EMBL" id="PUZ36866.1"/>
    </source>
</evidence>
<sequence>MRRAPPSLVLSSLAGSRPAPATPCATLRRRLPSAGFPSVTHGLPPRRAARPAPSRPGEAPSPVPNLAIRALPGDPLVRRGPVRPPPPPSPYGEVLRRRLPAASGRQRVALPDALLLLVLACLGSTAKAARTSSVARRWRPLWTELDVLVFRRVDPDTLAGLLARARHPNLRRLEI</sequence>
<feature type="region of interest" description="Disordered" evidence="1">
    <location>
        <begin position="1"/>
        <end position="93"/>
    </location>
</feature>
<dbReference type="Gramene" id="PUZ36866">
    <property type="protein sequence ID" value="PUZ36866"/>
    <property type="gene ID" value="GQ55_9G070900"/>
</dbReference>
<reference evidence="2 3" key="1">
    <citation type="submission" date="2018-04" db="EMBL/GenBank/DDBJ databases">
        <title>WGS assembly of Panicum hallii var. hallii HAL2.</title>
        <authorList>
            <person name="Lovell J."/>
            <person name="Jenkins J."/>
            <person name="Lowry D."/>
            <person name="Mamidi S."/>
            <person name="Sreedasyam A."/>
            <person name="Weng X."/>
            <person name="Barry K."/>
            <person name="Bonette J."/>
            <person name="Campitelli B."/>
            <person name="Daum C."/>
            <person name="Gordon S."/>
            <person name="Gould B."/>
            <person name="Lipzen A."/>
            <person name="MacQueen A."/>
            <person name="Palacio-Mejia J."/>
            <person name="Plott C."/>
            <person name="Shakirov E."/>
            <person name="Shu S."/>
            <person name="Yoshinaga Y."/>
            <person name="Zane M."/>
            <person name="Rokhsar D."/>
            <person name="Grimwood J."/>
            <person name="Schmutz J."/>
            <person name="Juenger T."/>
        </authorList>
    </citation>
    <scope>NUCLEOTIDE SEQUENCE [LARGE SCALE GENOMIC DNA]</scope>
    <source>
        <strain evidence="3">cv. HAL2</strain>
    </source>
</reference>
<proteinExistence type="predicted"/>
<organism evidence="2 3">
    <name type="scientific">Panicum hallii var. hallii</name>
    <dbReference type="NCBI Taxonomy" id="1504633"/>
    <lineage>
        <taxon>Eukaryota</taxon>
        <taxon>Viridiplantae</taxon>
        <taxon>Streptophyta</taxon>
        <taxon>Embryophyta</taxon>
        <taxon>Tracheophyta</taxon>
        <taxon>Spermatophyta</taxon>
        <taxon>Magnoliopsida</taxon>
        <taxon>Liliopsida</taxon>
        <taxon>Poales</taxon>
        <taxon>Poaceae</taxon>
        <taxon>PACMAD clade</taxon>
        <taxon>Panicoideae</taxon>
        <taxon>Panicodae</taxon>
        <taxon>Paniceae</taxon>
        <taxon>Panicinae</taxon>
        <taxon>Panicum</taxon>
        <taxon>Panicum sect. Panicum</taxon>
    </lineage>
</organism>
<gene>
    <name evidence="2" type="ORF">GQ55_9G070900</name>
</gene>
<feature type="compositionally biased region" description="Low complexity" evidence="1">
    <location>
        <begin position="50"/>
        <end position="60"/>
    </location>
</feature>